<dbReference type="PROSITE" id="PS52029">
    <property type="entry name" value="LD_TPASE"/>
    <property type="match status" value="1"/>
</dbReference>
<evidence type="ECO:0000256" key="8">
    <source>
        <dbReference type="SAM" id="SignalP"/>
    </source>
</evidence>
<gene>
    <name evidence="10" type="ORF">H0194_07595</name>
</gene>
<evidence type="ECO:0000256" key="1">
    <source>
        <dbReference type="ARBA" id="ARBA00004752"/>
    </source>
</evidence>
<sequence length="296" mass="32425">MSIIACMLNSARKNSALRRRLVAVTAAVAVGFSGGVVAPTATAQSSQPTTIDSMSSDLIDKSGLERLYNTTREDAWDVRNQVMTRLQDVDPATARSLRGAVDGLVDLLFPGLVAQKKAEERAEQKRRAAAKAKADRIARAKAAEERRKLREAREAEERARKASAAKKAAAKKAAAKKRYNTGPCPADADVCVDRNGRRTWLQENGRVTYVAAGMAPGKPGEETPAGTFYVNRKIKDEISYEFNNAPMPYAIYFTNNGHAFHAGDPAYLSNGCVRLTYEAAQKYFQELQIGDKVFIY</sequence>
<dbReference type="CDD" id="cd16913">
    <property type="entry name" value="YkuD_like"/>
    <property type="match status" value="1"/>
</dbReference>
<evidence type="ECO:0000259" key="9">
    <source>
        <dbReference type="PROSITE" id="PS52029"/>
    </source>
</evidence>
<feature type="signal peptide" evidence="8">
    <location>
        <begin position="1"/>
        <end position="38"/>
    </location>
</feature>
<evidence type="ECO:0000256" key="6">
    <source>
        <dbReference type="PROSITE-ProRule" id="PRU01373"/>
    </source>
</evidence>
<dbReference type="InterPro" id="IPR038063">
    <property type="entry name" value="Transpep_catalytic_dom"/>
</dbReference>
<dbReference type="InterPro" id="IPR050979">
    <property type="entry name" value="LD-transpeptidase"/>
</dbReference>
<evidence type="ECO:0000256" key="5">
    <source>
        <dbReference type="ARBA" id="ARBA00023316"/>
    </source>
</evidence>
<protein>
    <submittedName>
        <fullName evidence="10">L,D-transpeptidase</fullName>
    </submittedName>
</protein>
<dbReference type="Pfam" id="PF03734">
    <property type="entry name" value="YkuD"/>
    <property type="match status" value="1"/>
</dbReference>
<feature type="chain" id="PRO_5039695526" evidence="8">
    <location>
        <begin position="39"/>
        <end position="296"/>
    </location>
</feature>
<dbReference type="UniPathway" id="UPA00219"/>
<evidence type="ECO:0000256" key="3">
    <source>
        <dbReference type="ARBA" id="ARBA00022960"/>
    </source>
</evidence>
<evidence type="ECO:0000256" key="7">
    <source>
        <dbReference type="SAM" id="MobiDB-lite"/>
    </source>
</evidence>
<keyword evidence="2" id="KW-0808">Transferase</keyword>
<dbReference type="GO" id="GO:0016740">
    <property type="term" value="F:transferase activity"/>
    <property type="evidence" value="ECO:0007669"/>
    <property type="project" value="UniProtKB-KW"/>
</dbReference>
<dbReference type="GO" id="GO:0018104">
    <property type="term" value="P:peptidoglycan-protein cross-linking"/>
    <property type="evidence" value="ECO:0007669"/>
    <property type="project" value="TreeGrafter"/>
</dbReference>
<dbReference type="InterPro" id="IPR005490">
    <property type="entry name" value="LD_TPept_cat_dom"/>
</dbReference>
<feature type="compositionally biased region" description="Basic and acidic residues" evidence="7">
    <location>
        <begin position="140"/>
        <end position="160"/>
    </location>
</feature>
<proteinExistence type="predicted"/>
<keyword evidence="4 6" id="KW-0573">Peptidoglycan synthesis</keyword>
<evidence type="ECO:0000313" key="10">
    <source>
        <dbReference type="EMBL" id="QNE88941.1"/>
    </source>
</evidence>
<dbReference type="GO" id="GO:0071972">
    <property type="term" value="F:peptidoglycan L,D-transpeptidase activity"/>
    <property type="evidence" value="ECO:0007669"/>
    <property type="project" value="TreeGrafter"/>
</dbReference>
<evidence type="ECO:0000256" key="2">
    <source>
        <dbReference type="ARBA" id="ARBA00022679"/>
    </source>
</evidence>
<dbReference type="PANTHER" id="PTHR30582">
    <property type="entry name" value="L,D-TRANSPEPTIDASE"/>
    <property type="match status" value="1"/>
</dbReference>
<dbReference type="AlphaFoldDB" id="A0A7G7CMX5"/>
<dbReference type="KEGG" id="cik:H0194_07595"/>
<dbReference type="Gene3D" id="2.40.440.10">
    <property type="entry name" value="L,D-transpeptidase catalytic domain-like"/>
    <property type="match status" value="1"/>
</dbReference>
<reference evidence="10 11" key="1">
    <citation type="submission" date="2020-07" db="EMBL/GenBank/DDBJ databases">
        <title>Complete genome and description of Corynebacterium incognita strain Marseille-Q3630 sp. nov.</title>
        <authorList>
            <person name="Boxberger M."/>
        </authorList>
    </citation>
    <scope>NUCLEOTIDE SEQUENCE [LARGE SCALE GENOMIC DNA]</scope>
    <source>
        <strain evidence="10 11">Marseille-Q3630</strain>
    </source>
</reference>
<dbReference type="GO" id="GO:0008360">
    <property type="term" value="P:regulation of cell shape"/>
    <property type="evidence" value="ECO:0007669"/>
    <property type="project" value="UniProtKB-UniRule"/>
</dbReference>
<dbReference type="GO" id="GO:0005576">
    <property type="term" value="C:extracellular region"/>
    <property type="evidence" value="ECO:0007669"/>
    <property type="project" value="TreeGrafter"/>
</dbReference>
<evidence type="ECO:0000256" key="4">
    <source>
        <dbReference type="ARBA" id="ARBA00022984"/>
    </source>
</evidence>
<feature type="domain" description="L,D-TPase catalytic" evidence="9">
    <location>
        <begin position="188"/>
        <end position="296"/>
    </location>
</feature>
<comment type="pathway">
    <text evidence="1 6">Cell wall biogenesis; peptidoglycan biosynthesis.</text>
</comment>
<feature type="active site" description="Nucleophile" evidence="6">
    <location>
        <position position="272"/>
    </location>
</feature>
<dbReference type="EMBL" id="CP059404">
    <property type="protein sequence ID" value="QNE88941.1"/>
    <property type="molecule type" value="Genomic_DNA"/>
</dbReference>
<keyword evidence="5 6" id="KW-0961">Cell wall biogenesis/degradation</keyword>
<dbReference type="SUPFAM" id="SSF141523">
    <property type="entry name" value="L,D-transpeptidase catalytic domain-like"/>
    <property type="match status" value="1"/>
</dbReference>
<accession>A0A7G7CMX5</accession>
<dbReference type="GO" id="GO:0071555">
    <property type="term" value="P:cell wall organization"/>
    <property type="evidence" value="ECO:0007669"/>
    <property type="project" value="UniProtKB-UniRule"/>
</dbReference>
<organism evidence="10 11">
    <name type="scientific">Corynebacterium incognita</name>
    <dbReference type="NCBI Taxonomy" id="2754725"/>
    <lineage>
        <taxon>Bacteria</taxon>
        <taxon>Bacillati</taxon>
        <taxon>Actinomycetota</taxon>
        <taxon>Actinomycetes</taxon>
        <taxon>Mycobacteriales</taxon>
        <taxon>Corynebacteriaceae</taxon>
        <taxon>Corynebacterium</taxon>
    </lineage>
</organism>
<keyword evidence="8" id="KW-0732">Signal</keyword>
<dbReference type="PANTHER" id="PTHR30582:SF33">
    <property type="entry name" value="EXPORTED PROTEIN"/>
    <property type="match status" value="1"/>
</dbReference>
<name>A0A7G7CMX5_9CORY</name>
<keyword evidence="11" id="KW-1185">Reference proteome</keyword>
<feature type="region of interest" description="Disordered" evidence="7">
    <location>
        <begin position="140"/>
        <end position="162"/>
    </location>
</feature>
<evidence type="ECO:0000313" key="11">
    <source>
        <dbReference type="Proteomes" id="UP000515743"/>
    </source>
</evidence>
<dbReference type="Proteomes" id="UP000515743">
    <property type="component" value="Chromosome"/>
</dbReference>
<feature type="active site" description="Proton donor/acceptor" evidence="6">
    <location>
        <position position="261"/>
    </location>
</feature>
<keyword evidence="3 6" id="KW-0133">Cell shape</keyword>